<dbReference type="HOGENOM" id="CLU_1776118_0_0_10"/>
<keyword evidence="2" id="KW-1185">Reference proteome</keyword>
<dbReference type="CDD" id="cd17036">
    <property type="entry name" value="T3SC_YbjN-like_1"/>
    <property type="match status" value="1"/>
</dbReference>
<reference evidence="1 2" key="1">
    <citation type="journal article" date="2012" name="Stand. Genomic Sci.">
        <title>Complete genome sequencing and analysis of Saprospira grandis str. Lewin, a predatory marine bacterium.</title>
        <authorList>
            <person name="Saw J.H."/>
            <person name="Yuryev A."/>
            <person name="Kanbe M."/>
            <person name="Hou S."/>
            <person name="Young A.G."/>
            <person name="Aizawa S."/>
            <person name="Alam M."/>
        </authorList>
    </citation>
    <scope>NUCLEOTIDE SEQUENCE [LARGE SCALE GENOMIC DNA]</scope>
    <source>
        <strain evidence="1 2">Lewin</strain>
    </source>
</reference>
<proteinExistence type="predicted"/>
<dbReference type="Proteomes" id="UP000007519">
    <property type="component" value="Chromosome"/>
</dbReference>
<name>H6L805_SAPGL</name>
<accession>H6L805</accession>
<gene>
    <name evidence="1" type="ordered locus">SGRA_2605</name>
</gene>
<dbReference type="SUPFAM" id="SSF69635">
    <property type="entry name" value="Type III secretory system chaperone-like"/>
    <property type="match status" value="1"/>
</dbReference>
<protein>
    <submittedName>
        <fullName evidence="1">Uncharacterized protein</fullName>
    </submittedName>
</protein>
<evidence type="ECO:0000313" key="2">
    <source>
        <dbReference type="Proteomes" id="UP000007519"/>
    </source>
</evidence>
<sequence>MSLKAYYETVEAAIAKLGIDPVSSRGKEKEGLWTLTKKDIMVWIDLWEIEREGRPYFQVMSPLFHVPEDEKLRAELFAELLQINDRLYGGVAFTTFKKWIYLKTIREAEGLSADEAHNSIMRVGTYAERHGEALAHKFNIEIARFK</sequence>
<dbReference type="EMBL" id="CP002831">
    <property type="protein sequence ID" value="AFC25333.1"/>
    <property type="molecule type" value="Genomic_DNA"/>
</dbReference>
<dbReference type="KEGG" id="sgn:SGRA_2605"/>
<dbReference type="OrthoDB" id="1491977at2"/>
<dbReference type="Gene3D" id="3.30.1460.10">
    <property type="match status" value="1"/>
</dbReference>
<dbReference type="RefSeq" id="WP_015692944.1">
    <property type="nucleotide sequence ID" value="NC_016940.1"/>
</dbReference>
<dbReference type="STRING" id="984262.SGRA_2605"/>
<dbReference type="eggNOG" id="ENOG503383P">
    <property type="taxonomic scope" value="Bacteria"/>
</dbReference>
<evidence type="ECO:0000313" key="1">
    <source>
        <dbReference type="EMBL" id="AFC25333.1"/>
    </source>
</evidence>
<organism evidence="1 2">
    <name type="scientific">Saprospira grandis (strain Lewin)</name>
    <dbReference type="NCBI Taxonomy" id="984262"/>
    <lineage>
        <taxon>Bacteria</taxon>
        <taxon>Pseudomonadati</taxon>
        <taxon>Bacteroidota</taxon>
        <taxon>Saprospiria</taxon>
        <taxon>Saprospirales</taxon>
        <taxon>Saprospiraceae</taxon>
        <taxon>Saprospira</taxon>
    </lineage>
</organism>
<dbReference type="AlphaFoldDB" id="H6L805"/>